<evidence type="ECO:0000259" key="2">
    <source>
        <dbReference type="PROSITE" id="PS51286"/>
    </source>
</evidence>
<feature type="region of interest" description="Disordered" evidence="1">
    <location>
        <begin position="13"/>
        <end position="62"/>
    </location>
</feature>
<evidence type="ECO:0000256" key="1">
    <source>
        <dbReference type="SAM" id="MobiDB-lite"/>
    </source>
</evidence>
<dbReference type="Pfam" id="PF06743">
    <property type="entry name" value="FAST_1"/>
    <property type="match status" value="1"/>
</dbReference>
<dbReference type="InterPro" id="IPR013579">
    <property type="entry name" value="FAST_2"/>
</dbReference>
<dbReference type="InterPro" id="IPR016024">
    <property type="entry name" value="ARM-type_fold"/>
</dbReference>
<dbReference type="InterPro" id="IPR010622">
    <property type="entry name" value="FAST_Leu-rich"/>
</dbReference>
<dbReference type="SMART" id="SM00952">
    <property type="entry name" value="RAP"/>
    <property type="match status" value="1"/>
</dbReference>
<dbReference type="EMBL" id="GDHC01017552">
    <property type="protein sequence ID" value="JAQ01077.1"/>
    <property type="molecule type" value="Transcribed_RNA"/>
</dbReference>
<dbReference type="PROSITE" id="PS51286">
    <property type="entry name" value="RAP"/>
    <property type="match status" value="1"/>
</dbReference>
<sequence length="561" mass="61949">MLRTASRRLAARIFQQVQRPSTSGPSAAAHSDKSDDGQKIVPDTKAKNKKPLEETQSNENRSRLVTAAFASLKQGETQPKTTLDERILAAKDPEALLSISQSSVLSKKQILRIVTTLAEWSVNGQADMAKYETDSRFVSLCQMLGKTPKRPSPYTPSPNKTGDLSLVLGVTGDDEAARLISSITLPQMVKVMVSLAFKKRRSVPLLRALSYHISSSSTVLDIKQSADVIYALASLNFPDEVLLEKVCCDLLEVISKCQKTSVIGSISTSLGLLKYKDENLLDALVEWTIKNSQIVRFQDLMSLLLTLASVNHSPRSIEHFFKVVSPLLNSKETPSCNAWLDIVWSLAVVDYVQGEHLQSVLNPDFVEKLNSLSASSSNFAWKKKLLNLNGVAKHMHGYKGPFLDESSCILPLARTKDKLALVASVVDALSNLVPSGTYLRTDVDSGMGFFIDAECLIDEKMTPLPLVDKKTGQPIPSNKPKKGRKKIKKEGTRVAVMVWDYHDITKGKSSLCGSAALSSELLKKSGYQVLNISYKDYNFRDKLTDRVSFIEKQLRTLVVKE</sequence>
<protein>
    <submittedName>
        <fullName evidence="3">Protein TBRG4</fullName>
    </submittedName>
</protein>
<reference evidence="3" key="1">
    <citation type="journal article" date="2016" name="Gigascience">
        <title>De novo construction of an expanded transcriptome assembly for the western tarnished plant bug, Lygus hesperus.</title>
        <authorList>
            <person name="Tassone E.E."/>
            <person name="Geib S.M."/>
            <person name="Hall B."/>
            <person name="Fabrick J.A."/>
            <person name="Brent C.S."/>
            <person name="Hull J.J."/>
        </authorList>
    </citation>
    <scope>NUCLEOTIDE SEQUENCE</scope>
</reference>
<dbReference type="InterPro" id="IPR013584">
    <property type="entry name" value="RAP"/>
</dbReference>
<accession>A0A146L1G7</accession>
<gene>
    <name evidence="3" type="primary">TBRG4_1</name>
    <name evidence="3" type="ORF">g.68960</name>
</gene>
<dbReference type="SUPFAM" id="SSF48371">
    <property type="entry name" value="ARM repeat"/>
    <property type="match status" value="1"/>
</dbReference>
<name>A0A146L1G7_LYGHE</name>
<evidence type="ECO:0000313" key="3">
    <source>
        <dbReference type="EMBL" id="JAQ01077.1"/>
    </source>
</evidence>
<feature type="region of interest" description="Disordered" evidence="1">
    <location>
        <begin position="467"/>
        <end position="486"/>
    </location>
</feature>
<feature type="compositionally biased region" description="Basic and acidic residues" evidence="1">
    <location>
        <begin position="30"/>
        <end position="53"/>
    </location>
</feature>
<dbReference type="Pfam" id="PF08368">
    <property type="entry name" value="FAST_2"/>
    <property type="match status" value="1"/>
</dbReference>
<proteinExistence type="predicted"/>
<dbReference type="AlphaFoldDB" id="A0A146L1G7"/>
<feature type="domain" description="RAP" evidence="2">
    <location>
        <begin position="494"/>
        <end position="552"/>
    </location>
</feature>
<organism evidence="3">
    <name type="scientific">Lygus hesperus</name>
    <name type="common">Western plant bug</name>
    <dbReference type="NCBI Taxonomy" id="30085"/>
    <lineage>
        <taxon>Eukaryota</taxon>
        <taxon>Metazoa</taxon>
        <taxon>Ecdysozoa</taxon>
        <taxon>Arthropoda</taxon>
        <taxon>Hexapoda</taxon>
        <taxon>Insecta</taxon>
        <taxon>Pterygota</taxon>
        <taxon>Neoptera</taxon>
        <taxon>Paraneoptera</taxon>
        <taxon>Hemiptera</taxon>
        <taxon>Heteroptera</taxon>
        <taxon>Panheteroptera</taxon>
        <taxon>Cimicomorpha</taxon>
        <taxon>Miridae</taxon>
        <taxon>Mirini</taxon>
        <taxon>Lygus</taxon>
    </lineage>
</organism>
<feature type="compositionally biased region" description="Polar residues" evidence="1">
    <location>
        <begin position="15"/>
        <end position="25"/>
    </location>
</feature>
<dbReference type="GO" id="GO:0044528">
    <property type="term" value="P:regulation of mitochondrial mRNA stability"/>
    <property type="evidence" value="ECO:0007669"/>
    <property type="project" value="InterPro"/>
</dbReference>